<comment type="caution">
    <text evidence="2">The sequence shown here is derived from an EMBL/GenBank/DDBJ whole genome shotgun (WGS) entry which is preliminary data.</text>
</comment>
<reference evidence="2 3" key="1">
    <citation type="submission" date="2018-10" db="EMBL/GenBank/DDBJ databases">
        <title>Draft Genome Sequence of Bacteroides sp. KCTC 15687.</title>
        <authorList>
            <person name="Yu S.Y."/>
            <person name="Kim J.S."/>
            <person name="Oh B.S."/>
            <person name="Park S.H."/>
            <person name="Kang S.W."/>
            <person name="Park J.E."/>
            <person name="Choi S.H."/>
            <person name="Han K.I."/>
            <person name="Lee K.C."/>
            <person name="Eom M.K."/>
            <person name="Suh M.K."/>
            <person name="Lee D.H."/>
            <person name="Yoon H."/>
            <person name="Kim B."/>
            <person name="Yang S.J."/>
            <person name="Lee J.S."/>
            <person name="Lee J.H."/>
        </authorList>
    </citation>
    <scope>NUCLEOTIDE SEQUENCE [LARGE SCALE GENOMIC DNA]</scope>
    <source>
        <strain evidence="2 3">KCTC 15687</strain>
    </source>
</reference>
<dbReference type="AlphaFoldDB" id="A0A401LS05"/>
<keyword evidence="3" id="KW-1185">Reference proteome</keyword>
<evidence type="ECO:0000256" key="1">
    <source>
        <dbReference type="SAM" id="Phobius"/>
    </source>
</evidence>
<keyword evidence="1" id="KW-0472">Membrane</keyword>
<evidence type="ECO:0000313" key="2">
    <source>
        <dbReference type="EMBL" id="GCB34207.1"/>
    </source>
</evidence>
<name>A0A401LS05_9BACE</name>
<dbReference type="Proteomes" id="UP000288079">
    <property type="component" value="Unassembled WGS sequence"/>
</dbReference>
<feature type="transmembrane region" description="Helical" evidence="1">
    <location>
        <begin position="12"/>
        <end position="34"/>
    </location>
</feature>
<organism evidence="2 3">
    <name type="scientific">Bacteroides faecalis</name>
    <dbReference type="NCBI Taxonomy" id="2447885"/>
    <lineage>
        <taxon>Bacteria</taxon>
        <taxon>Pseudomonadati</taxon>
        <taxon>Bacteroidota</taxon>
        <taxon>Bacteroidia</taxon>
        <taxon>Bacteroidales</taxon>
        <taxon>Bacteroidaceae</taxon>
        <taxon>Bacteroides</taxon>
    </lineage>
</organism>
<dbReference type="EMBL" id="BHWB01000003">
    <property type="protein sequence ID" value="GCB34207.1"/>
    <property type="molecule type" value="Genomic_DNA"/>
</dbReference>
<keyword evidence="1" id="KW-0812">Transmembrane</keyword>
<proteinExistence type="predicted"/>
<protein>
    <submittedName>
        <fullName evidence="2">Uncharacterized protein</fullName>
    </submittedName>
</protein>
<keyword evidence="1" id="KW-1133">Transmembrane helix</keyword>
<evidence type="ECO:0000313" key="3">
    <source>
        <dbReference type="Proteomes" id="UP000288079"/>
    </source>
</evidence>
<sequence>MILHLSVKPNEVVTLGLQIYYLLFVLPNISAIFYMPFVRWKIFSVEDLTFQPDFDTNLILIFFP</sequence>
<accession>A0A401LS05</accession>
<gene>
    <name evidence="2" type="ORF">KGMB02408_11520</name>
</gene>